<reference evidence="2 3" key="1">
    <citation type="submission" date="2020-04" db="EMBL/GenBank/DDBJ databases">
        <title>Perkinsus olseni comparative genomics.</title>
        <authorList>
            <person name="Bogema D.R."/>
        </authorList>
    </citation>
    <scope>NUCLEOTIDE SEQUENCE [LARGE SCALE GENOMIC DNA]</scope>
    <source>
        <strain evidence="2">ATCC PRA-205</strain>
    </source>
</reference>
<accession>A0A7J6U128</accession>
<dbReference type="AlphaFoldDB" id="A0A7J6U128"/>
<sequence length="57" mass="6285">PSAPSLSHDPRIPPLSGLLLLPCHHVSRLCDNVPQLLLSPQHPPASPRNCHRWTEVP</sequence>
<evidence type="ECO:0000313" key="2">
    <source>
        <dbReference type="EMBL" id="KAF4751055.1"/>
    </source>
</evidence>
<dbReference type="Proteomes" id="UP000574390">
    <property type="component" value="Unassembled WGS sequence"/>
</dbReference>
<evidence type="ECO:0000256" key="1">
    <source>
        <dbReference type="SAM" id="MobiDB-lite"/>
    </source>
</evidence>
<feature type="region of interest" description="Disordered" evidence="1">
    <location>
        <begin position="38"/>
        <end position="57"/>
    </location>
</feature>
<feature type="non-terminal residue" evidence="2">
    <location>
        <position position="1"/>
    </location>
</feature>
<protein>
    <submittedName>
        <fullName evidence="2">Uncharacterized protein</fullName>
    </submittedName>
</protein>
<organism evidence="2 3">
    <name type="scientific">Perkinsus olseni</name>
    <name type="common">Perkinsus atlanticus</name>
    <dbReference type="NCBI Taxonomy" id="32597"/>
    <lineage>
        <taxon>Eukaryota</taxon>
        <taxon>Sar</taxon>
        <taxon>Alveolata</taxon>
        <taxon>Perkinsozoa</taxon>
        <taxon>Perkinsea</taxon>
        <taxon>Perkinsida</taxon>
        <taxon>Perkinsidae</taxon>
        <taxon>Perkinsus</taxon>
    </lineage>
</organism>
<feature type="non-terminal residue" evidence="2">
    <location>
        <position position="57"/>
    </location>
</feature>
<proteinExistence type="predicted"/>
<name>A0A7J6U128_PEROL</name>
<comment type="caution">
    <text evidence="2">The sequence shown here is derived from an EMBL/GenBank/DDBJ whole genome shotgun (WGS) entry which is preliminary data.</text>
</comment>
<evidence type="ECO:0000313" key="3">
    <source>
        <dbReference type="Proteomes" id="UP000574390"/>
    </source>
</evidence>
<gene>
    <name evidence="2" type="ORF">FOZ62_006328</name>
</gene>
<dbReference type="EMBL" id="JABANM010003328">
    <property type="protein sequence ID" value="KAF4751055.1"/>
    <property type="molecule type" value="Genomic_DNA"/>
</dbReference>